<feature type="compositionally biased region" description="Gly residues" evidence="1">
    <location>
        <begin position="11"/>
        <end position="20"/>
    </location>
</feature>
<evidence type="ECO:0000313" key="3">
    <source>
        <dbReference type="Proteomes" id="UP001589575"/>
    </source>
</evidence>
<sequence length="66" mass="6919">MTPRSPRRGRGPGAALGSGDGAPASARSWRGCSPSGVESRHTPRPGLFRRVSQQALPSTLRPRVAV</sequence>
<keyword evidence="3" id="KW-1185">Reference proteome</keyword>
<dbReference type="Proteomes" id="UP001589575">
    <property type="component" value="Unassembled WGS sequence"/>
</dbReference>
<gene>
    <name evidence="2" type="ORF">ACFFX0_27350</name>
</gene>
<accession>A0ABV5G6Y3</accession>
<organism evidence="2 3">
    <name type="scientific">Citricoccus parietis</name>
    <dbReference type="NCBI Taxonomy" id="592307"/>
    <lineage>
        <taxon>Bacteria</taxon>
        <taxon>Bacillati</taxon>
        <taxon>Actinomycetota</taxon>
        <taxon>Actinomycetes</taxon>
        <taxon>Micrococcales</taxon>
        <taxon>Micrococcaceae</taxon>
        <taxon>Citricoccus</taxon>
    </lineage>
</organism>
<proteinExistence type="predicted"/>
<feature type="compositionally biased region" description="Basic residues" evidence="1">
    <location>
        <begin position="1"/>
        <end position="10"/>
    </location>
</feature>
<evidence type="ECO:0000256" key="1">
    <source>
        <dbReference type="SAM" id="MobiDB-lite"/>
    </source>
</evidence>
<reference evidence="2 3" key="1">
    <citation type="submission" date="2024-09" db="EMBL/GenBank/DDBJ databases">
        <authorList>
            <person name="Sun Q."/>
            <person name="Mori K."/>
        </authorList>
    </citation>
    <scope>NUCLEOTIDE SEQUENCE [LARGE SCALE GENOMIC DNA]</scope>
    <source>
        <strain evidence="2 3">CCM 7609</strain>
    </source>
</reference>
<feature type="region of interest" description="Disordered" evidence="1">
    <location>
        <begin position="1"/>
        <end position="66"/>
    </location>
</feature>
<comment type="caution">
    <text evidence="2">The sequence shown here is derived from an EMBL/GenBank/DDBJ whole genome shotgun (WGS) entry which is preliminary data.</text>
</comment>
<evidence type="ECO:0000313" key="2">
    <source>
        <dbReference type="EMBL" id="MFB9074705.1"/>
    </source>
</evidence>
<dbReference type="EMBL" id="JBHMFI010000002">
    <property type="protein sequence ID" value="MFB9074705.1"/>
    <property type="molecule type" value="Genomic_DNA"/>
</dbReference>
<protein>
    <submittedName>
        <fullName evidence="2">Uncharacterized protein</fullName>
    </submittedName>
</protein>
<name>A0ABV5G6Y3_9MICC</name>